<comment type="similarity">
    <text evidence="1 3">Belongs to the DapA family.</text>
</comment>
<sequence length="312" mass="34054">MDGKQREQKAIRGVVPILATPFGENGEIDEASLRELVRFELKAGVDGLALFGNASEMYTLLERERERIAEIVVDEVKGRVPLVFGSGHTGLEGAVQLSKWAARAGADALMVLPPYMVKPDGQRLEAYFSAVAKAVDLPIMLQDAPLASGVAVPVPLMAKLAREVDNITSVKVEAPPTTVKMTEVLKQSEGRLEVFGGLNGIYYYEELCRGAIGTMPACEFPDLCVQIQQSFEKGDRRAARALFYRCLPFIRIGTIAGYAMAVHKEVLKAGGVIASAYVRNPNAPLDEPLLREALETLEDLDPLVLRWRKATA</sequence>
<gene>
    <name evidence="5" type="ORF">IDH44_07915</name>
</gene>
<evidence type="ECO:0000256" key="4">
    <source>
        <dbReference type="PIRSR" id="PIRSR001365-2"/>
    </source>
</evidence>
<dbReference type="GO" id="GO:0005829">
    <property type="term" value="C:cytosol"/>
    <property type="evidence" value="ECO:0007669"/>
    <property type="project" value="TreeGrafter"/>
</dbReference>
<dbReference type="PRINTS" id="PR00146">
    <property type="entry name" value="DHPICSNTHASE"/>
</dbReference>
<dbReference type="CDD" id="cd00408">
    <property type="entry name" value="DHDPS-like"/>
    <property type="match status" value="1"/>
</dbReference>
<dbReference type="PANTHER" id="PTHR12128">
    <property type="entry name" value="DIHYDRODIPICOLINATE SYNTHASE"/>
    <property type="match status" value="1"/>
</dbReference>
<dbReference type="SMART" id="SM01130">
    <property type="entry name" value="DHDPS"/>
    <property type="match status" value="1"/>
</dbReference>
<evidence type="ECO:0000256" key="2">
    <source>
        <dbReference type="ARBA" id="ARBA00023239"/>
    </source>
</evidence>
<evidence type="ECO:0000313" key="6">
    <source>
        <dbReference type="Proteomes" id="UP000621560"/>
    </source>
</evidence>
<dbReference type="Pfam" id="PF00701">
    <property type="entry name" value="DHDPS"/>
    <property type="match status" value="1"/>
</dbReference>
<evidence type="ECO:0000313" key="5">
    <source>
        <dbReference type="EMBL" id="MBD2845114.1"/>
    </source>
</evidence>
<comment type="caution">
    <text evidence="5">The sequence shown here is derived from an EMBL/GenBank/DDBJ whole genome shotgun (WGS) entry which is preliminary data.</text>
</comment>
<reference evidence="5" key="1">
    <citation type="submission" date="2020-09" db="EMBL/GenBank/DDBJ databases">
        <title>A novel bacterium of genus Paenibacillus, isolated from South China Sea.</title>
        <authorList>
            <person name="Huang H."/>
            <person name="Mo K."/>
            <person name="Hu Y."/>
        </authorList>
    </citation>
    <scope>NUCLEOTIDE SEQUENCE</scope>
    <source>
        <strain evidence="5">IB182496</strain>
    </source>
</reference>
<dbReference type="EMBL" id="JACXIZ010000014">
    <property type="protein sequence ID" value="MBD2845114.1"/>
    <property type="molecule type" value="Genomic_DNA"/>
</dbReference>
<evidence type="ECO:0000256" key="1">
    <source>
        <dbReference type="ARBA" id="ARBA00007592"/>
    </source>
</evidence>
<organism evidence="5 6">
    <name type="scientific">Paenibacillus sabuli</name>
    <dbReference type="NCBI Taxonomy" id="2772509"/>
    <lineage>
        <taxon>Bacteria</taxon>
        <taxon>Bacillati</taxon>
        <taxon>Bacillota</taxon>
        <taxon>Bacilli</taxon>
        <taxon>Bacillales</taxon>
        <taxon>Paenibacillaceae</taxon>
        <taxon>Paenibacillus</taxon>
    </lineage>
</organism>
<accession>A0A927GR13</accession>
<keyword evidence="2 3" id="KW-0456">Lyase</keyword>
<name>A0A927GR13_9BACL</name>
<proteinExistence type="inferred from homology"/>
<dbReference type="Gene3D" id="3.20.20.70">
    <property type="entry name" value="Aldolase class I"/>
    <property type="match status" value="1"/>
</dbReference>
<dbReference type="RefSeq" id="WP_190916425.1">
    <property type="nucleotide sequence ID" value="NZ_JACXIZ010000014.1"/>
</dbReference>
<keyword evidence="6" id="KW-1185">Reference proteome</keyword>
<evidence type="ECO:0000256" key="3">
    <source>
        <dbReference type="PIRNR" id="PIRNR001365"/>
    </source>
</evidence>
<protein>
    <submittedName>
        <fullName evidence="5">Dihydrodipicolinate synthase family protein</fullName>
    </submittedName>
</protein>
<dbReference type="AlphaFoldDB" id="A0A927GR13"/>
<dbReference type="InterPro" id="IPR013785">
    <property type="entry name" value="Aldolase_TIM"/>
</dbReference>
<dbReference type="GO" id="GO:0008840">
    <property type="term" value="F:4-hydroxy-tetrahydrodipicolinate synthase activity"/>
    <property type="evidence" value="ECO:0007669"/>
    <property type="project" value="TreeGrafter"/>
</dbReference>
<feature type="binding site" evidence="4">
    <location>
        <position position="215"/>
    </location>
    <ligand>
        <name>pyruvate</name>
        <dbReference type="ChEBI" id="CHEBI:15361"/>
    </ligand>
</feature>
<dbReference type="InterPro" id="IPR002220">
    <property type="entry name" value="DapA-like"/>
</dbReference>
<dbReference type="PIRSF" id="PIRSF001365">
    <property type="entry name" value="DHDPS"/>
    <property type="match status" value="1"/>
</dbReference>
<dbReference type="Proteomes" id="UP000621560">
    <property type="component" value="Unassembled WGS sequence"/>
</dbReference>
<dbReference type="PANTHER" id="PTHR12128:SF66">
    <property type="entry name" value="4-HYDROXY-2-OXOGLUTARATE ALDOLASE, MITOCHONDRIAL"/>
    <property type="match status" value="1"/>
</dbReference>
<dbReference type="SUPFAM" id="SSF51569">
    <property type="entry name" value="Aldolase"/>
    <property type="match status" value="1"/>
</dbReference>